<dbReference type="InterPro" id="IPR036388">
    <property type="entry name" value="WH-like_DNA-bd_sf"/>
</dbReference>
<gene>
    <name evidence="2" type="ORF">NS506_04501</name>
    <name evidence="3" type="ORF">NSK11_contig00106-0020</name>
</gene>
<dbReference type="SMART" id="SM00421">
    <property type="entry name" value="HTH_LUXR"/>
    <property type="match status" value="1"/>
</dbReference>
<dbReference type="Proteomes" id="UP000180166">
    <property type="component" value="Chromosome"/>
</dbReference>
<dbReference type="Gene3D" id="1.10.10.10">
    <property type="entry name" value="Winged helix-like DNA-binding domain superfamily/Winged helix DNA-binding domain"/>
    <property type="match status" value="1"/>
</dbReference>
<dbReference type="SUPFAM" id="SSF46894">
    <property type="entry name" value="C-terminal effector domain of the bipartite response regulators"/>
    <property type="match status" value="1"/>
</dbReference>
<evidence type="ECO:0000313" key="5">
    <source>
        <dbReference type="Proteomes" id="UP000180166"/>
    </source>
</evidence>
<evidence type="ECO:0000259" key="1">
    <source>
        <dbReference type="SMART" id="SM00421"/>
    </source>
</evidence>
<sequence>MDTGDTGISLARFSELVAEINRAAGKPDAWARTLSAITGSLGGHQACLIVAGTERRSMVAATSDGLRDTYNNRFWRLDPLARVLESAPTATILTTDDVIPPQCRRRSPFLTGWADPHDLGCGIAVRLATAVSWLVVYPRAGQRLDRVATQRILTLLLPHLDNTLGLAARLSDACLDRDVALSVLDRHRDGLALVSGCGRVEYANPAAYALLRERDGLRLDGAARLESDNRAVSRRLCLLLAAAAQSTPANAAGRLLVPRAAGRLPLTLSIQPLRSDPRECPRRLALVVIVDPEGEEPGCRETLRELYGLTRAESQVAFEVLRGSGLSAVARELYISVNTARTHLRQVFAKTGTNRQAELVRLLSCVLSGTGQFAEVRA</sequence>
<dbReference type="InterPro" id="IPR016032">
    <property type="entry name" value="Sig_transdc_resp-reg_C-effctor"/>
</dbReference>
<reference evidence="4" key="1">
    <citation type="submission" date="2015-07" db="EMBL/GenBank/DDBJ databases">
        <title>Nocardia seriolae U-1 whole genome shotgun sequence.</title>
        <authorList>
            <person name="Imajoh M."/>
            <person name="Fukumoto Y."/>
            <person name="Sukeda M."/>
            <person name="Yamane J."/>
            <person name="Yamasaki K."/>
            <person name="Shimizu M."/>
            <person name="Ohnishi K."/>
            <person name="Oshima S."/>
        </authorList>
    </citation>
    <scope>NUCLEOTIDE SEQUENCE [LARGE SCALE GENOMIC DNA]</scope>
    <source>
        <strain evidence="4">U-1</strain>
    </source>
</reference>
<dbReference type="EMBL" id="CP017839">
    <property type="protein sequence ID" value="APA98549.1"/>
    <property type="molecule type" value="Genomic_DNA"/>
</dbReference>
<dbReference type="GO" id="GO:0003677">
    <property type="term" value="F:DNA binding"/>
    <property type="evidence" value="ECO:0007669"/>
    <property type="project" value="UniProtKB-ARBA"/>
</dbReference>
<dbReference type="KEGG" id="nsr:NS506_04501"/>
<keyword evidence="4" id="KW-1185">Reference proteome</keyword>
<dbReference type="Proteomes" id="UP000037179">
    <property type="component" value="Unassembled WGS sequence"/>
</dbReference>
<protein>
    <submittedName>
        <fullName evidence="3">LuxR family transcriptional regulator</fullName>
    </submittedName>
</protein>
<proteinExistence type="predicted"/>
<feature type="domain" description="HTH luxR-type" evidence="1">
    <location>
        <begin position="306"/>
        <end position="363"/>
    </location>
</feature>
<evidence type="ECO:0000313" key="2">
    <source>
        <dbReference type="EMBL" id="APA98549.1"/>
    </source>
</evidence>
<evidence type="ECO:0000313" key="4">
    <source>
        <dbReference type="Proteomes" id="UP000037179"/>
    </source>
</evidence>
<evidence type="ECO:0000313" key="3">
    <source>
        <dbReference type="EMBL" id="GAP31192.1"/>
    </source>
</evidence>
<dbReference type="EMBL" id="BBYQ01000106">
    <property type="protein sequence ID" value="GAP31192.1"/>
    <property type="molecule type" value="Genomic_DNA"/>
</dbReference>
<dbReference type="AlphaFoldDB" id="A0ABC9Z0E6"/>
<dbReference type="InterPro" id="IPR000792">
    <property type="entry name" value="Tscrpt_reg_LuxR_C"/>
</dbReference>
<reference evidence="2 5" key="3">
    <citation type="submission" date="2016-10" db="EMBL/GenBank/DDBJ databases">
        <title>Genome sequence of Nocardia seriolae strain EM150506, isolated from Anguila japonica.</title>
        <authorList>
            <person name="Han H.-J."/>
        </authorList>
    </citation>
    <scope>NUCLEOTIDE SEQUENCE [LARGE SCALE GENOMIC DNA]</scope>
    <source>
        <strain evidence="2 5">EM150506</strain>
    </source>
</reference>
<reference evidence="3 4" key="2">
    <citation type="journal article" date="2016" name="Genome Announc.">
        <title>Draft Genome Sequence of Erythromycin- and Oxytetracycline-Sensitive Nocardia seriolae Strain U-1 (NBRC 110359).</title>
        <authorList>
            <person name="Imajoh M."/>
            <person name="Sukeda M."/>
            <person name="Shimizu M."/>
            <person name="Yamane J."/>
            <person name="Ohnishi K."/>
            <person name="Oshima S."/>
        </authorList>
    </citation>
    <scope>NUCLEOTIDE SEQUENCE [LARGE SCALE GENOMIC DNA]</scope>
    <source>
        <strain evidence="3 4">U-1</strain>
    </source>
</reference>
<name>A0ABC9Z0E6_9NOCA</name>
<organism evidence="3 4">
    <name type="scientific">Nocardia seriolae</name>
    <dbReference type="NCBI Taxonomy" id="37332"/>
    <lineage>
        <taxon>Bacteria</taxon>
        <taxon>Bacillati</taxon>
        <taxon>Actinomycetota</taxon>
        <taxon>Actinomycetes</taxon>
        <taxon>Mycobacteriales</taxon>
        <taxon>Nocardiaceae</taxon>
        <taxon>Nocardia</taxon>
    </lineage>
</organism>
<accession>A0ABC9Z0E6</accession>